<dbReference type="Proteomes" id="UP001281761">
    <property type="component" value="Unassembled WGS sequence"/>
</dbReference>
<name>A0ABQ9Y1Q9_9EUKA</name>
<sequence length="385" mass="43841">MKNSAKTARLPIQDDTLIHKRGLRLPPLNDNFSAQQTSETAVQTPIQSPTSVLVDFSSRNDFSIDSHQQTTTTTSKIPSSSQSVSSRQNLSQTPTIKRTSTYTASKVGRLSRPTTSVTNTSTHSSQRSVGGRRTRQSRPSTKSRVQSATTKKKEPHPFEEREFSRMIFSPSSRFFHTEMVNVFLPDHNHPANPEIDKLDTYSSLPTPQSRQPLTLSLDDFSKWRPHYYLKSAWDGKIAQLDGSFNNLSQQQLRYRQTAKGVVYTPNESSSDKESPDPHSFYLAESLNHDSDVYRLQLIHRKLLQHRNCLGQDTLPIASPPLPKQPCQSATDISKLYSSLVSSIFFHQPLPLLSYERVFLTEEKRKLDESRRSVKIPQKTKQRIWK</sequence>
<evidence type="ECO:0000256" key="1">
    <source>
        <dbReference type="SAM" id="MobiDB-lite"/>
    </source>
</evidence>
<evidence type="ECO:0000313" key="3">
    <source>
        <dbReference type="Proteomes" id="UP001281761"/>
    </source>
</evidence>
<dbReference type="EMBL" id="JARBJD010000044">
    <property type="protein sequence ID" value="KAK2957675.1"/>
    <property type="molecule type" value="Genomic_DNA"/>
</dbReference>
<organism evidence="2 3">
    <name type="scientific">Blattamonas nauphoetae</name>
    <dbReference type="NCBI Taxonomy" id="2049346"/>
    <lineage>
        <taxon>Eukaryota</taxon>
        <taxon>Metamonada</taxon>
        <taxon>Preaxostyla</taxon>
        <taxon>Oxymonadida</taxon>
        <taxon>Blattamonas</taxon>
    </lineage>
</organism>
<comment type="caution">
    <text evidence="2">The sequence shown here is derived from an EMBL/GenBank/DDBJ whole genome shotgun (WGS) entry which is preliminary data.</text>
</comment>
<feature type="compositionally biased region" description="Polar residues" evidence="1">
    <location>
        <begin position="137"/>
        <end position="149"/>
    </location>
</feature>
<protein>
    <submittedName>
        <fullName evidence="2">Uncharacterized protein</fullName>
    </submittedName>
</protein>
<feature type="compositionally biased region" description="Polar residues" evidence="1">
    <location>
        <begin position="93"/>
        <end position="104"/>
    </location>
</feature>
<reference evidence="2 3" key="1">
    <citation type="journal article" date="2022" name="bioRxiv">
        <title>Genomics of Preaxostyla Flagellates Illuminates Evolutionary Transitions and the Path Towards Mitochondrial Loss.</title>
        <authorList>
            <person name="Novak L.V.F."/>
            <person name="Treitli S.C."/>
            <person name="Pyrih J."/>
            <person name="Halakuc P."/>
            <person name="Pipaliya S.V."/>
            <person name="Vacek V."/>
            <person name="Brzon O."/>
            <person name="Soukal P."/>
            <person name="Eme L."/>
            <person name="Dacks J.B."/>
            <person name="Karnkowska A."/>
            <person name="Elias M."/>
            <person name="Hampl V."/>
        </authorList>
    </citation>
    <scope>NUCLEOTIDE SEQUENCE [LARGE SCALE GENOMIC DNA]</scope>
    <source>
        <strain evidence="2">NAU3</strain>
        <tissue evidence="2">Gut</tissue>
    </source>
</reference>
<proteinExistence type="predicted"/>
<feature type="compositionally biased region" description="Low complexity" evidence="1">
    <location>
        <begin position="66"/>
        <end position="92"/>
    </location>
</feature>
<keyword evidence="3" id="KW-1185">Reference proteome</keyword>
<gene>
    <name evidence="2" type="ORF">BLNAU_7330</name>
</gene>
<feature type="compositionally biased region" description="Low complexity" evidence="1">
    <location>
        <begin position="111"/>
        <end position="125"/>
    </location>
</feature>
<accession>A0ABQ9Y1Q9</accession>
<evidence type="ECO:0000313" key="2">
    <source>
        <dbReference type="EMBL" id="KAK2957675.1"/>
    </source>
</evidence>
<feature type="region of interest" description="Disordered" evidence="1">
    <location>
        <begin position="64"/>
        <end position="158"/>
    </location>
</feature>